<proteinExistence type="predicted"/>
<dbReference type="RefSeq" id="WP_166400854.1">
    <property type="nucleotide sequence ID" value="NZ_JAANAS010000083.1"/>
</dbReference>
<sequence length="356" mass="39987">MNTNNSKAFYVIGLMSGTSLDGLDLCYVRFKKTTKWNFKLLERKTVSYPAYWQEELQLAHKQSKAYVAKLNKDYSDYLNQMIHLFISDYKIEQLDLIASHGHTIWHQPEQKFTKQIGDHPAIANKLKVPVVVDFRSQDVALGGQGAPLVPVGDEYLFEEYDACLNLGGFANISMKKNHQRIAYDICPFNKVINHYAAQLGKDYDNQGKIAAANQANTALLNALNALNFYQQDGPKSLGVEFLDQHIFPLMEKYSLPSELKIASFSAHVIQQICKNLIPHSRVLITGGGAYNNFIINEIKKHSTAQLTLPSRDLIEFKEAIVFSFLGVLKYLGKTNVLKSVTGASKNHISGKIILAD</sequence>
<accession>A0A967E3E3</accession>
<dbReference type="Proteomes" id="UP000643701">
    <property type="component" value="Unassembled WGS sequence"/>
</dbReference>
<dbReference type="Gene3D" id="3.30.420.40">
    <property type="match status" value="2"/>
</dbReference>
<dbReference type="InterPro" id="IPR005338">
    <property type="entry name" value="Anhydro_N_Ac-Mur_kinase"/>
</dbReference>
<evidence type="ECO:0000313" key="1">
    <source>
        <dbReference type="EMBL" id="NGZ90619.1"/>
    </source>
</evidence>
<gene>
    <name evidence="1" type="ORF">G7034_10185</name>
</gene>
<dbReference type="GO" id="GO:0009254">
    <property type="term" value="P:peptidoglycan turnover"/>
    <property type="evidence" value="ECO:0007669"/>
    <property type="project" value="InterPro"/>
</dbReference>
<keyword evidence="1" id="KW-0418">Kinase</keyword>
<dbReference type="AlphaFoldDB" id="A0A967E3E3"/>
<keyword evidence="2" id="KW-1185">Reference proteome</keyword>
<dbReference type="GO" id="GO:0006040">
    <property type="term" value="P:amino sugar metabolic process"/>
    <property type="evidence" value="ECO:0007669"/>
    <property type="project" value="InterPro"/>
</dbReference>
<dbReference type="GO" id="GO:0016301">
    <property type="term" value="F:kinase activity"/>
    <property type="evidence" value="ECO:0007669"/>
    <property type="project" value="UniProtKB-KW"/>
</dbReference>
<dbReference type="EMBL" id="JAANAS010000083">
    <property type="protein sequence ID" value="NGZ90619.1"/>
    <property type="molecule type" value="Genomic_DNA"/>
</dbReference>
<comment type="caution">
    <text evidence="1">The sequence shown here is derived from an EMBL/GenBank/DDBJ whole genome shotgun (WGS) entry which is preliminary data.</text>
</comment>
<dbReference type="Pfam" id="PF03702">
    <property type="entry name" value="AnmK"/>
    <property type="match status" value="1"/>
</dbReference>
<dbReference type="PANTHER" id="PTHR30605:SF0">
    <property type="entry name" value="ANHYDRO-N-ACETYLMURAMIC ACID KINASE"/>
    <property type="match status" value="1"/>
</dbReference>
<protein>
    <submittedName>
        <fullName evidence="1">Anhydro-N-acetylmuramic acid kinase</fullName>
        <ecNumber evidence="1">2.7.1.170</ecNumber>
    </submittedName>
</protein>
<organism evidence="1 2">
    <name type="scientific">Psychroflexus maritimus</name>
    <dbReference type="NCBI Taxonomy" id="2714865"/>
    <lineage>
        <taxon>Bacteria</taxon>
        <taxon>Pseudomonadati</taxon>
        <taxon>Bacteroidota</taxon>
        <taxon>Flavobacteriia</taxon>
        <taxon>Flavobacteriales</taxon>
        <taxon>Flavobacteriaceae</taxon>
        <taxon>Psychroflexus</taxon>
    </lineage>
</organism>
<reference evidence="1" key="1">
    <citation type="submission" date="2020-03" db="EMBL/GenBank/DDBJ databases">
        <title>Psychroflexus Maritimus sp. nov., isolate from marine sediment.</title>
        <authorList>
            <person name="Zhong Y.-L."/>
        </authorList>
    </citation>
    <scope>NUCLEOTIDE SEQUENCE</scope>
    <source>
        <strain evidence="1">C1</strain>
    </source>
</reference>
<dbReference type="NCBIfam" id="NF007144">
    <property type="entry name" value="PRK09585.2-3"/>
    <property type="match status" value="1"/>
</dbReference>
<dbReference type="SUPFAM" id="SSF53067">
    <property type="entry name" value="Actin-like ATPase domain"/>
    <property type="match status" value="1"/>
</dbReference>
<dbReference type="GO" id="GO:0005524">
    <property type="term" value="F:ATP binding"/>
    <property type="evidence" value="ECO:0007669"/>
    <property type="project" value="InterPro"/>
</dbReference>
<name>A0A967E3E3_9FLAO</name>
<dbReference type="EC" id="2.7.1.170" evidence="1"/>
<dbReference type="PANTHER" id="PTHR30605">
    <property type="entry name" value="ANHYDRO-N-ACETYLMURAMIC ACID KINASE"/>
    <property type="match status" value="1"/>
</dbReference>
<keyword evidence="1" id="KW-0808">Transferase</keyword>
<dbReference type="GO" id="GO:0016773">
    <property type="term" value="F:phosphotransferase activity, alcohol group as acceptor"/>
    <property type="evidence" value="ECO:0007669"/>
    <property type="project" value="InterPro"/>
</dbReference>
<dbReference type="InterPro" id="IPR043129">
    <property type="entry name" value="ATPase_NBD"/>
</dbReference>
<evidence type="ECO:0000313" key="2">
    <source>
        <dbReference type="Proteomes" id="UP000643701"/>
    </source>
</evidence>